<name>A0A2X3INB8_CLOPF</name>
<organism evidence="3 4">
    <name type="scientific">Clostridium perfringens</name>
    <dbReference type="NCBI Taxonomy" id="1502"/>
    <lineage>
        <taxon>Bacteria</taxon>
        <taxon>Bacillati</taxon>
        <taxon>Bacillota</taxon>
        <taxon>Clostridia</taxon>
        <taxon>Eubacteriales</taxon>
        <taxon>Clostridiaceae</taxon>
        <taxon>Clostridium</taxon>
    </lineage>
</organism>
<feature type="region of interest" description="Disordered" evidence="1">
    <location>
        <begin position="39"/>
        <end position="65"/>
    </location>
</feature>
<dbReference type="AlphaFoldDB" id="A0A2X3INB8"/>
<dbReference type="EMBL" id="JARVUX010000019">
    <property type="protein sequence ID" value="MDH2337550.1"/>
    <property type="molecule type" value="Genomic_DNA"/>
</dbReference>
<evidence type="ECO:0000313" key="2">
    <source>
        <dbReference type="EMBL" id="MDH2337550.1"/>
    </source>
</evidence>
<evidence type="ECO:0000313" key="4">
    <source>
        <dbReference type="Proteomes" id="UP000250234"/>
    </source>
</evidence>
<dbReference type="EMBL" id="UAWO01000012">
    <property type="protein sequence ID" value="SQC85673.1"/>
    <property type="molecule type" value="Genomic_DNA"/>
</dbReference>
<dbReference type="RefSeq" id="WP_003450498.1">
    <property type="nucleotide sequence ID" value="NZ_CABPRN010000012.1"/>
</dbReference>
<sequence>MKNLNLNELESINGGFGWGDALLGLLGGFAKSPTLEQLNGGATKNFKPRSCGPYGQGGTPNSCNP</sequence>
<dbReference type="Proteomes" id="UP000250234">
    <property type="component" value="Unassembled WGS sequence"/>
</dbReference>
<proteinExistence type="predicted"/>
<evidence type="ECO:0000256" key="1">
    <source>
        <dbReference type="SAM" id="MobiDB-lite"/>
    </source>
</evidence>
<reference evidence="2" key="2">
    <citation type="submission" date="2023-04" db="EMBL/GenBank/DDBJ databases">
        <title>Epidemiological investigation of Clostridium perfringens isolated from cattle.</title>
        <authorList>
            <person name="Tian R."/>
        </authorList>
    </citation>
    <scope>NUCLEOTIDE SEQUENCE</scope>
    <source>
        <strain evidence="2">ZWCP172</strain>
    </source>
</reference>
<dbReference type="Proteomes" id="UP001222958">
    <property type="component" value="Unassembled WGS sequence"/>
</dbReference>
<evidence type="ECO:0000313" key="3">
    <source>
        <dbReference type="EMBL" id="SQC85673.1"/>
    </source>
</evidence>
<gene>
    <name evidence="3" type="ORF">NCTC8081_03470</name>
    <name evidence="2" type="ORF">QDQ28_15370</name>
</gene>
<accession>A0A2X3INB8</accession>
<reference evidence="3 4" key="1">
    <citation type="submission" date="2018-06" db="EMBL/GenBank/DDBJ databases">
        <authorList>
            <consortium name="Pathogen Informatics"/>
            <person name="Doyle S."/>
        </authorList>
    </citation>
    <scope>NUCLEOTIDE SEQUENCE [LARGE SCALE GENOMIC DNA]</scope>
    <source>
        <strain evidence="3 4">NCTC8081</strain>
    </source>
</reference>
<protein>
    <submittedName>
        <fullName evidence="2">ComC/BlpC family peptide pheromone/bacteriocin</fullName>
    </submittedName>
</protein>